<feature type="region of interest" description="Disordered" evidence="2">
    <location>
        <begin position="1"/>
        <end position="205"/>
    </location>
</feature>
<feature type="compositionally biased region" description="Polar residues" evidence="2">
    <location>
        <begin position="635"/>
        <end position="644"/>
    </location>
</feature>
<keyword evidence="4" id="KW-1185">Reference proteome</keyword>
<feature type="compositionally biased region" description="Basic and acidic residues" evidence="2">
    <location>
        <begin position="57"/>
        <end position="73"/>
    </location>
</feature>
<feature type="compositionally biased region" description="Polar residues" evidence="2">
    <location>
        <begin position="34"/>
        <end position="50"/>
    </location>
</feature>
<evidence type="ECO:0000313" key="4">
    <source>
        <dbReference type="Proteomes" id="UP001075354"/>
    </source>
</evidence>
<evidence type="ECO:0000256" key="2">
    <source>
        <dbReference type="SAM" id="MobiDB-lite"/>
    </source>
</evidence>
<feature type="compositionally biased region" description="Low complexity" evidence="2">
    <location>
        <begin position="868"/>
        <end position="879"/>
    </location>
</feature>
<feature type="region of interest" description="Disordered" evidence="2">
    <location>
        <begin position="1210"/>
        <end position="1256"/>
    </location>
</feature>
<name>A0AAV7XED2_9NEOP</name>
<feature type="compositionally biased region" description="Basic and acidic residues" evidence="2">
    <location>
        <begin position="158"/>
        <end position="167"/>
    </location>
</feature>
<dbReference type="EMBL" id="JAPTSV010000011">
    <property type="protein sequence ID" value="KAJ1522811.1"/>
    <property type="molecule type" value="Genomic_DNA"/>
</dbReference>
<feature type="compositionally biased region" description="Basic and acidic residues" evidence="2">
    <location>
        <begin position="132"/>
        <end position="151"/>
    </location>
</feature>
<dbReference type="Proteomes" id="UP001075354">
    <property type="component" value="Chromosome 11"/>
</dbReference>
<comment type="caution">
    <text evidence="3">The sequence shown here is derived from an EMBL/GenBank/DDBJ whole genome shotgun (WGS) entry which is preliminary data.</text>
</comment>
<feature type="compositionally biased region" description="Basic and acidic residues" evidence="2">
    <location>
        <begin position="1409"/>
        <end position="1420"/>
    </location>
</feature>
<feature type="compositionally biased region" description="Acidic residues" evidence="2">
    <location>
        <begin position="10"/>
        <end position="27"/>
    </location>
</feature>
<feature type="region of interest" description="Disordered" evidence="2">
    <location>
        <begin position="246"/>
        <end position="358"/>
    </location>
</feature>
<feature type="region of interest" description="Disordered" evidence="2">
    <location>
        <begin position="860"/>
        <end position="882"/>
    </location>
</feature>
<proteinExistence type="predicted"/>
<sequence length="1549" mass="169890">MSASAVPVNQEDDGPEEGEIEDDEDDLTLPGAVRSSSSPQHPGSTTSTSHDIYPSATRKDSYERDIRHFEVRRGRTIRARRSSGASKSMASVHSLEAHTRTKHKHPRTGSTQGKENRHVYRHKSPVHRHHKGSQDKTLIDCREVSPLRRDSSLSSVDSDDRPAVERGSHHRTSRKCSRLDKTKRKSSSSPETYIPVRHRTHHSAKCPLIKILHSVAKETRKVMDSENQTESSTLRQRLLNMGVMSAGTEEDQPPREKNVATHKAGCDSTEGTSSSQKPTNSENSLSEAQKDNVQTEIPAVVVKQEPDVVTLSDSDQEIDNGPEASVTLTPLEDTGEKSELVSVSSPAPEGVAEDDDEDDIGRLRLLALQSKKNEPPPPEDADVLQLRLAALKTALIKKFQSRKKTAIKINIKSTFDDPLSPLDEIPVPFSPTSPDEVMTPVDMELAETDDEAASVHSINCYSPSDPIPDCYSPSDPVPVDLYPECYSPSDPTGSPTLVPSIQDLLPPPPPPDILYLSDPSLQSSEEVIAYYADSGKRIDILSPPPLPPYFKELLSDCDYPGEILEEGADIPSVDQAITVGTQDAPSPVLCSKAQDDEVSVIIIEDVETPDDPIDNVPVNVPLQKSTALPEKLPGNNPSENETPSQLPLAKVIPKQPQMNYSETLFTQKAETKSICLEEEEKQLRQRLLLNMAMKRGLSQKKDMASITKVSQGKLPVPSQVKKAQINTNGKVNGSVVQQTRQSITPIESTTRLKTLSPQLLTNQSTDGKRFIINLGEDSDSNDDYTEAEALGRKCAENRGNWILYLKKFEDTVSPGIKAGKLSNTVNVKVPPAVREKIGKKPLMENLADLESSVEKFLKGVRSSHESSSKVNTGSSSVSSHATPLAVKHLPVSQQEEYRRLKQQIAKLEKQRQIAVKVQKQNSVIASKGSQTITTARAQNVKQVLKNSNPLISSSISSKTSTNSITNVLAPQVSSVPAPKHEVNAIQSSAKNSDARIGREISVNRSNTALANVSNLNVTSVIPKTSVSEVVSTEFITGSLEGTEVVQDQHVLKNLESNLIKERSHVLCQVSALAKLLVHVDKSLEAQSETATEVSSLIDKLCLAAGRWKAQNRTVTGLVERVAQRQMDLSTSHRRFISVSKSCAELGNQLQGKNYRVPIDKADAMRVQVKQVHEKTQELARRRTAEQSRKYTLERRAEVCLVKLFSDSKTSSTVKPINGRTKDQVPAVPSEAKTLKESGNSQRLHPQGQGVDKLNSAVIPPTKVPDSNNSIATKSTAVTSSPQLSSVISRAVTCRLALNKVRSAKATLNSASRKRFCEKRGRPSAKRICSKTRLRIEDCNDDLSDMDISSNEIKIKGSPNRRVANEDFRHDLSDMDISTDGEDVERRMKDTENTEVVDMSVSPDTSPSGNEKDSSDRNERFRTKKNLKRGNSLKELVLSEGAILKVNCSEDSGSSVVHRPSHSGKAATNQLKSQKSCHPIGLRAEVPHAAPESVLKKYISPLGGLNVFSENVSNRAKVKTQEDDLNAILCPYDLNGKCQDSECLYKHQHN</sequence>
<feature type="compositionally biased region" description="Basic residues" evidence="2">
    <location>
        <begin position="119"/>
        <end position="131"/>
    </location>
</feature>
<dbReference type="EMBL" id="JAPTSV010000011">
    <property type="protein sequence ID" value="KAJ1522812.1"/>
    <property type="molecule type" value="Genomic_DNA"/>
</dbReference>
<keyword evidence="1" id="KW-0175">Coiled coil</keyword>
<evidence type="ECO:0000313" key="3">
    <source>
        <dbReference type="EMBL" id="KAJ1522811.1"/>
    </source>
</evidence>
<feature type="compositionally biased region" description="Polar residues" evidence="2">
    <location>
        <begin position="269"/>
        <end position="295"/>
    </location>
</feature>
<evidence type="ECO:0000256" key="1">
    <source>
        <dbReference type="SAM" id="Coils"/>
    </source>
</evidence>
<protein>
    <submittedName>
        <fullName evidence="3">Uncharacterized protein</fullName>
    </submittedName>
</protein>
<organism evidence="3 4">
    <name type="scientific">Megalurothrips usitatus</name>
    <name type="common">bean blossom thrips</name>
    <dbReference type="NCBI Taxonomy" id="439358"/>
    <lineage>
        <taxon>Eukaryota</taxon>
        <taxon>Metazoa</taxon>
        <taxon>Ecdysozoa</taxon>
        <taxon>Arthropoda</taxon>
        <taxon>Hexapoda</taxon>
        <taxon>Insecta</taxon>
        <taxon>Pterygota</taxon>
        <taxon>Neoptera</taxon>
        <taxon>Paraneoptera</taxon>
        <taxon>Thysanoptera</taxon>
        <taxon>Terebrantia</taxon>
        <taxon>Thripoidea</taxon>
        <taxon>Thripidae</taxon>
        <taxon>Megalurothrips</taxon>
    </lineage>
</organism>
<feature type="region of interest" description="Disordered" evidence="2">
    <location>
        <begin position="624"/>
        <end position="644"/>
    </location>
</feature>
<feature type="region of interest" description="Disordered" evidence="2">
    <location>
        <begin position="1389"/>
        <end position="1426"/>
    </location>
</feature>
<accession>A0AAV7XED2</accession>
<reference evidence="3" key="1">
    <citation type="submission" date="2022-12" db="EMBL/GenBank/DDBJ databases">
        <title>Chromosome-level genome assembly of the bean flower thrips Megalurothrips usitatus.</title>
        <authorList>
            <person name="Ma L."/>
            <person name="Liu Q."/>
            <person name="Li H."/>
            <person name="Cai W."/>
        </authorList>
    </citation>
    <scope>NUCLEOTIDE SEQUENCE</scope>
    <source>
        <strain evidence="3">Cailab_2022a</strain>
    </source>
</reference>
<feature type="compositionally biased region" description="Basic residues" evidence="2">
    <location>
        <begin position="168"/>
        <end position="186"/>
    </location>
</feature>
<feature type="coiled-coil region" evidence="1">
    <location>
        <begin position="890"/>
        <end position="917"/>
    </location>
</feature>
<gene>
    <name evidence="3" type="ORF">ONE63_001965</name>
</gene>